<protein>
    <submittedName>
        <fullName evidence="2">Uncharacterized protein</fullName>
    </submittedName>
</protein>
<name>A0AAD9DHR8_9STRA</name>
<evidence type="ECO:0000313" key="2">
    <source>
        <dbReference type="EMBL" id="KAK1746220.1"/>
    </source>
</evidence>
<dbReference type="InterPro" id="IPR052055">
    <property type="entry name" value="Hepadnavirus_pol/RT"/>
</dbReference>
<organism evidence="2 3">
    <name type="scientific">Skeletonema marinoi</name>
    <dbReference type="NCBI Taxonomy" id="267567"/>
    <lineage>
        <taxon>Eukaryota</taxon>
        <taxon>Sar</taxon>
        <taxon>Stramenopiles</taxon>
        <taxon>Ochrophyta</taxon>
        <taxon>Bacillariophyta</taxon>
        <taxon>Coscinodiscophyceae</taxon>
        <taxon>Thalassiosirophycidae</taxon>
        <taxon>Thalassiosirales</taxon>
        <taxon>Skeletonemataceae</taxon>
        <taxon>Skeletonema</taxon>
        <taxon>Skeletonema marinoi-dohrnii complex</taxon>
    </lineage>
</organism>
<dbReference type="Proteomes" id="UP001224775">
    <property type="component" value="Unassembled WGS sequence"/>
</dbReference>
<evidence type="ECO:0000313" key="3">
    <source>
        <dbReference type="Proteomes" id="UP001224775"/>
    </source>
</evidence>
<accession>A0AAD9DHR8</accession>
<dbReference type="PANTHER" id="PTHR33050">
    <property type="entry name" value="REVERSE TRANSCRIPTASE DOMAIN-CONTAINING PROTEIN"/>
    <property type="match status" value="1"/>
</dbReference>
<proteinExistence type="predicted"/>
<reference evidence="2" key="1">
    <citation type="submission" date="2023-06" db="EMBL/GenBank/DDBJ databases">
        <title>Survivors Of The Sea: Transcriptome response of Skeletonema marinoi to long-term dormancy.</title>
        <authorList>
            <person name="Pinder M.I.M."/>
            <person name="Kourtchenko O."/>
            <person name="Robertson E.K."/>
            <person name="Larsson T."/>
            <person name="Maumus F."/>
            <person name="Osuna-Cruz C.M."/>
            <person name="Vancaester E."/>
            <person name="Stenow R."/>
            <person name="Vandepoele K."/>
            <person name="Ploug H."/>
            <person name="Bruchert V."/>
            <person name="Godhe A."/>
            <person name="Topel M."/>
        </authorList>
    </citation>
    <scope>NUCLEOTIDE SEQUENCE</scope>
    <source>
        <strain evidence="2">R05AC</strain>
    </source>
</reference>
<keyword evidence="3" id="KW-1185">Reference proteome</keyword>
<gene>
    <name evidence="2" type="ORF">QTG54_002827</name>
</gene>
<dbReference type="AlphaFoldDB" id="A0AAD9DHR8"/>
<dbReference type="EMBL" id="JATAAI010000004">
    <property type="protein sequence ID" value="KAK1746220.1"/>
    <property type="molecule type" value="Genomic_DNA"/>
</dbReference>
<dbReference type="PANTHER" id="PTHR33050:SF7">
    <property type="entry name" value="RIBONUCLEASE H"/>
    <property type="match status" value="1"/>
</dbReference>
<feature type="region of interest" description="Disordered" evidence="1">
    <location>
        <begin position="1"/>
        <end position="29"/>
    </location>
</feature>
<sequence>MSSASAPRPTKRRAVGAQPPRPRVAPYASKQLALSWKRSRPTPPASAADPLAAAYNKKFFGVDDPTTRPSVCEYFASNPILVSDFLALSDLLGPSPIPAWKARLPSQSLLQSSSFGQPSQAASFTQEACFETAVFNVFKSGFLDISSFGSLCKCHPLLQHMAMLIPALAQYDFTWLRNYDSDWASYTSVPARRDLAFLALVFHYDLHLSSAVRYLGEKYTGTYRNVDAICARLAQHDIQPDLITHFRRVLSHGGPAHLNAEVSRANMLLYLREGNAKSIPQHEETVRKTMAKEMRNSFCFPLPSWTTRYMKHIFITPLHIVLKEDKARMIFNAKLRHTADAVSLNMMTSTHLGVEMDCAYGSVYRRIFRRLYNLRISYPDDDLVIHANDIKSCFRQLPHHPDVVGAFSYVLFEHMWVQVRLTFGSDFSPQSWEPCRRVLEQLAQSLFKDSSLRDKHRKYLDQIMWCDSLSSRDAQCKFVQAVRDRLNPGVLDDDGNPVDTPHDFFVDDGIYADLYDVVRIEQALAASIEAVFIILGNSELEKRQDPISFDKMCELLVAPFNKILGLHFDLRRLTVGPPPEFIAKTLTHLEAFHKGRRSFQAREMSELMGLLQHIANSSRWLNHILSHLYTSLGAALGSNKAYLLNTSKAFREALDLATSSSSLPEHRSYAQSATARQVHSSRRTYYLNQTAKEELNLITRALRDDTIPKHSPIAYLIPREPSGTAWGDSCLYAAGGYSIDMQFWWYVKWPDSIVQYTLRFMRNNPDKGKLISINALEYATVIINYCAALLYFRDEIAPDGDPHPTVHILADNTSAESWAGSGCKKGLMMGRALGRLQCALMLRNSLGLTMGHVTTKDNWIADEISRAKRELDSLTTFCSLISKFPQLGGCRRYQPSAAVLSVISAALLTQRMPDPISLSQQLLSDLGSFTTCVSAPL</sequence>
<comment type="caution">
    <text evidence="2">The sequence shown here is derived from an EMBL/GenBank/DDBJ whole genome shotgun (WGS) entry which is preliminary data.</text>
</comment>
<evidence type="ECO:0000256" key="1">
    <source>
        <dbReference type="SAM" id="MobiDB-lite"/>
    </source>
</evidence>